<dbReference type="EMBL" id="AHNR02000004">
    <property type="protein sequence ID" value="EKR57225.1"/>
    <property type="molecule type" value="Genomic_DNA"/>
</dbReference>
<gene>
    <name evidence="1" type="ORF">LEP1GSC105_0176</name>
</gene>
<reference evidence="1 2" key="1">
    <citation type="submission" date="2012-10" db="EMBL/GenBank/DDBJ databases">
        <authorList>
            <person name="Harkins D.M."/>
            <person name="Durkin A.S."/>
            <person name="Brinkac L.M."/>
            <person name="Haft D.H."/>
            <person name="Selengut J.D."/>
            <person name="Sanka R."/>
            <person name="DePew J."/>
            <person name="Purushe J."/>
            <person name="Chanthongthip A."/>
            <person name="Lattana O."/>
            <person name="Phetsouvanh R."/>
            <person name="Newton P.N."/>
            <person name="Vinetz J.M."/>
            <person name="Sutton G.G."/>
            <person name="Nierman W.C."/>
            <person name="Fouts D.E."/>
        </authorList>
    </citation>
    <scope>NUCLEOTIDE SEQUENCE [LARGE SCALE GENOMIC DNA]</scope>
    <source>
        <strain evidence="1 2">UI 12758</strain>
    </source>
</reference>
<dbReference type="RefSeq" id="WP_002122362.1">
    <property type="nucleotide sequence ID" value="NZ_AHNR02000004.1"/>
</dbReference>
<protein>
    <submittedName>
        <fullName evidence="1">Uncharacterized protein</fullName>
    </submittedName>
</protein>
<dbReference type="Proteomes" id="UP000001340">
    <property type="component" value="Unassembled WGS sequence"/>
</dbReference>
<organism evidence="1 2">
    <name type="scientific">Leptospira interrogans str. UI 12758</name>
    <dbReference type="NCBI Taxonomy" id="1049938"/>
    <lineage>
        <taxon>Bacteria</taxon>
        <taxon>Pseudomonadati</taxon>
        <taxon>Spirochaetota</taxon>
        <taxon>Spirochaetia</taxon>
        <taxon>Leptospirales</taxon>
        <taxon>Leptospiraceae</taxon>
        <taxon>Leptospira</taxon>
    </lineage>
</organism>
<dbReference type="AlphaFoldDB" id="A0A0E2DAS0"/>
<evidence type="ECO:0000313" key="1">
    <source>
        <dbReference type="EMBL" id="EKR57225.1"/>
    </source>
</evidence>
<evidence type="ECO:0000313" key="2">
    <source>
        <dbReference type="Proteomes" id="UP000001340"/>
    </source>
</evidence>
<proteinExistence type="predicted"/>
<name>A0A0E2DAS0_LEPIR</name>
<comment type="caution">
    <text evidence="1">The sequence shown here is derived from an EMBL/GenBank/DDBJ whole genome shotgun (WGS) entry which is preliminary data.</text>
</comment>
<accession>A0A0E2DAS0</accession>
<sequence length="265" mass="28703">MSPDIHQKIQYNQSDMLKSEVLLTSAERAGLNLKAGSDPLFIRESDTGRILFWDGLRWVDVLNDPGFVGINILRLVSNVSDGETITIGAFTFQFDRAQVGVPEGRIGIITHSDDTPTTVSSAIAYAINTQSRSEVLALKMSDNEILTINKNFESLTSFGSTMVGTNNQWASPNSIVGQKPGTVLSGFVKRVPTAVEVALGKMRFAFDFQPILQDIRVVLTTSPGVQVAWDGIISINGTILTIDNASGSTPFLTTHTINLWVGKSA</sequence>